<accession>A0A381P880</accession>
<proteinExistence type="predicted"/>
<organism evidence="1">
    <name type="scientific">marine metagenome</name>
    <dbReference type="NCBI Taxonomy" id="408172"/>
    <lineage>
        <taxon>unclassified sequences</taxon>
        <taxon>metagenomes</taxon>
        <taxon>ecological metagenomes</taxon>
    </lineage>
</organism>
<dbReference type="AlphaFoldDB" id="A0A381P880"/>
<feature type="non-terminal residue" evidence="1">
    <location>
        <position position="1"/>
    </location>
</feature>
<name>A0A381P880_9ZZZZ</name>
<dbReference type="EMBL" id="UINC01000909">
    <property type="protein sequence ID" value="SUZ63166.1"/>
    <property type="molecule type" value="Genomic_DNA"/>
</dbReference>
<gene>
    <name evidence="1" type="ORF">METZ01_LOCUS16020</name>
</gene>
<sequence length="187" mass="21294">VLSTFIDEAQDFYTPQTMTANELGDGLARLVWESFSDFFTIEDTEFLLPEINVFTEDEKCSGRTSEEALIFFMWAYTRGVQMAFLGQVPDERIRVGLDTLHQAIFEDMMEHGTPGSQLPMFERRVINRYAEYHQAATESDHRLGEVASRRLIGRETNDSLSVALSERAIAIVNPLKDFLDGIELIDS</sequence>
<evidence type="ECO:0000313" key="1">
    <source>
        <dbReference type="EMBL" id="SUZ63166.1"/>
    </source>
</evidence>
<reference evidence="1" key="1">
    <citation type="submission" date="2018-05" db="EMBL/GenBank/DDBJ databases">
        <authorList>
            <person name="Lanie J.A."/>
            <person name="Ng W.-L."/>
            <person name="Kazmierczak K.M."/>
            <person name="Andrzejewski T.M."/>
            <person name="Davidsen T.M."/>
            <person name="Wayne K.J."/>
            <person name="Tettelin H."/>
            <person name="Glass J.I."/>
            <person name="Rusch D."/>
            <person name="Podicherti R."/>
            <person name="Tsui H.-C.T."/>
            <person name="Winkler M.E."/>
        </authorList>
    </citation>
    <scope>NUCLEOTIDE SEQUENCE</scope>
</reference>
<protein>
    <submittedName>
        <fullName evidence="1">Uncharacterized protein</fullName>
    </submittedName>
</protein>